<dbReference type="PANTHER" id="PTHR12835:SF5">
    <property type="entry name" value="BIOTIN--PROTEIN LIGASE"/>
    <property type="match status" value="1"/>
</dbReference>
<evidence type="ECO:0000256" key="6">
    <source>
        <dbReference type="ARBA" id="ARBA00023125"/>
    </source>
</evidence>
<dbReference type="InterPro" id="IPR004408">
    <property type="entry name" value="Biotin_CoA_COase_ligase"/>
</dbReference>
<evidence type="ECO:0000256" key="9">
    <source>
        <dbReference type="ARBA" id="ARBA00047846"/>
    </source>
</evidence>
<dbReference type="InterPro" id="IPR003142">
    <property type="entry name" value="BPL_C"/>
</dbReference>
<feature type="binding site" evidence="10">
    <location>
        <position position="185"/>
    </location>
    <ligand>
        <name>biotin</name>
        <dbReference type="ChEBI" id="CHEBI:57586"/>
    </ligand>
</feature>
<dbReference type="SUPFAM" id="SSF50037">
    <property type="entry name" value="C-terminal domain of transcriptional repressors"/>
    <property type="match status" value="1"/>
</dbReference>
<evidence type="ECO:0000256" key="5">
    <source>
        <dbReference type="ARBA" id="ARBA00023015"/>
    </source>
</evidence>
<evidence type="ECO:0000313" key="13">
    <source>
        <dbReference type="Proteomes" id="UP000254512"/>
    </source>
</evidence>
<dbReference type="GO" id="GO:0004077">
    <property type="term" value="F:biotin--[biotin carboxyl-carrier protein] ligase activity"/>
    <property type="evidence" value="ECO:0007669"/>
    <property type="project" value="UniProtKB-UniRule"/>
</dbReference>
<dbReference type="NCBIfam" id="NF008849">
    <property type="entry name" value="PRK11886.1-4"/>
    <property type="match status" value="1"/>
</dbReference>
<dbReference type="AlphaFoldDB" id="A0A377HJ72"/>
<dbReference type="InterPro" id="IPR004143">
    <property type="entry name" value="BPL_LPL_catalytic"/>
</dbReference>
<dbReference type="InterPro" id="IPR004409">
    <property type="entry name" value="Biotin_operon_repress_HTH"/>
</dbReference>
<evidence type="ECO:0000256" key="7">
    <source>
        <dbReference type="ARBA" id="ARBA00023163"/>
    </source>
</evidence>
<feature type="binding site" evidence="10">
    <location>
        <begin position="118"/>
        <end position="120"/>
    </location>
    <ligand>
        <name>biotin</name>
        <dbReference type="ChEBI" id="CHEBI:57586"/>
    </ligand>
</feature>
<feature type="domain" description="BPL/LPL catalytic" evidence="11">
    <location>
        <begin position="79"/>
        <end position="255"/>
    </location>
</feature>
<feature type="binding site" evidence="10">
    <location>
        <position position="114"/>
    </location>
    <ligand>
        <name>biotin</name>
        <dbReference type="ChEBI" id="CHEBI:57586"/>
    </ligand>
</feature>
<protein>
    <recommendedName>
        <fullName evidence="10">Bifunctional ligase/repressor BirA</fullName>
    </recommendedName>
    <alternativeName>
        <fullName evidence="10">Biotin operon repressor</fullName>
    </alternativeName>
    <alternativeName>
        <fullName evidence="10">Biotin--[acetyl-CoA-carboxylase] ligase</fullName>
        <ecNumber evidence="10">6.3.4.15</ecNumber>
    </alternativeName>
    <alternativeName>
        <fullName evidence="10">Biotin--protein ligase</fullName>
    </alternativeName>
    <alternativeName>
        <fullName evidence="10">Biotin-[acetyl-CoA carboxylase] synthetase</fullName>
    </alternativeName>
</protein>
<dbReference type="NCBIfam" id="TIGR00122">
    <property type="entry name" value="birA_repr_reg"/>
    <property type="match status" value="1"/>
</dbReference>
<dbReference type="SUPFAM" id="SSF55681">
    <property type="entry name" value="Class II aaRS and biotin synthetases"/>
    <property type="match status" value="1"/>
</dbReference>
<evidence type="ECO:0000313" key="12">
    <source>
        <dbReference type="EMBL" id="STO56229.1"/>
    </source>
</evidence>
<evidence type="ECO:0000256" key="10">
    <source>
        <dbReference type="HAMAP-Rule" id="MF_00978"/>
    </source>
</evidence>
<evidence type="ECO:0000256" key="8">
    <source>
        <dbReference type="ARBA" id="ARBA00023267"/>
    </source>
</evidence>
<feature type="binding site" evidence="10">
    <location>
        <begin position="91"/>
        <end position="93"/>
    </location>
    <ligand>
        <name>biotin</name>
        <dbReference type="ChEBI" id="CHEBI:57586"/>
    </ligand>
</feature>
<comment type="catalytic activity">
    <reaction evidence="9 10">
        <text>biotin + L-lysyl-[protein] + ATP = N(6)-biotinyl-L-lysyl-[protein] + AMP + diphosphate + H(+)</text>
        <dbReference type="Rhea" id="RHEA:11756"/>
        <dbReference type="Rhea" id="RHEA-COMP:9752"/>
        <dbReference type="Rhea" id="RHEA-COMP:10505"/>
        <dbReference type="ChEBI" id="CHEBI:15378"/>
        <dbReference type="ChEBI" id="CHEBI:29969"/>
        <dbReference type="ChEBI" id="CHEBI:30616"/>
        <dbReference type="ChEBI" id="CHEBI:33019"/>
        <dbReference type="ChEBI" id="CHEBI:57586"/>
        <dbReference type="ChEBI" id="CHEBI:83144"/>
        <dbReference type="ChEBI" id="CHEBI:456215"/>
        <dbReference type="EC" id="6.3.4.15"/>
    </reaction>
</comment>
<keyword evidence="5 10" id="KW-0805">Transcription regulation</keyword>
<keyword evidence="1 10" id="KW-0678">Repressor</keyword>
<dbReference type="Pfam" id="PF02237">
    <property type="entry name" value="BPL_C"/>
    <property type="match status" value="1"/>
</dbReference>
<dbReference type="GO" id="GO:0005524">
    <property type="term" value="F:ATP binding"/>
    <property type="evidence" value="ECO:0007669"/>
    <property type="project" value="UniProtKB-UniRule"/>
</dbReference>
<evidence type="ECO:0000256" key="4">
    <source>
        <dbReference type="ARBA" id="ARBA00022840"/>
    </source>
</evidence>
<dbReference type="SUPFAM" id="SSF46785">
    <property type="entry name" value="Winged helix' DNA-binding domain"/>
    <property type="match status" value="1"/>
</dbReference>
<dbReference type="Pfam" id="PF08279">
    <property type="entry name" value="HTH_11"/>
    <property type="match status" value="1"/>
</dbReference>
<dbReference type="RefSeq" id="WP_005501219.1">
    <property type="nucleotide sequence ID" value="NZ_CABMOB010000001.1"/>
</dbReference>
<dbReference type="InterPro" id="IPR036388">
    <property type="entry name" value="WH-like_DNA-bd_sf"/>
</dbReference>
<keyword evidence="2 10" id="KW-0436">Ligase</keyword>
<dbReference type="GO" id="GO:0005737">
    <property type="term" value="C:cytoplasm"/>
    <property type="evidence" value="ECO:0007669"/>
    <property type="project" value="TreeGrafter"/>
</dbReference>
<dbReference type="InterPro" id="IPR036390">
    <property type="entry name" value="WH_DNA-bd_sf"/>
</dbReference>
<evidence type="ECO:0000256" key="2">
    <source>
        <dbReference type="ARBA" id="ARBA00022598"/>
    </source>
</evidence>
<dbReference type="Proteomes" id="UP000254512">
    <property type="component" value="Unassembled WGS sequence"/>
</dbReference>
<dbReference type="FunFam" id="3.30.930.10:FF:000050">
    <property type="entry name" value="Bifunctional ligase/repressor BirA"/>
    <property type="match status" value="1"/>
</dbReference>
<organism evidence="12 13">
    <name type="scientific">Grimontia hollisae</name>
    <name type="common">Vibrio hollisae</name>
    <dbReference type="NCBI Taxonomy" id="673"/>
    <lineage>
        <taxon>Bacteria</taxon>
        <taxon>Pseudomonadati</taxon>
        <taxon>Pseudomonadota</taxon>
        <taxon>Gammaproteobacteria</taxon>
        <taxon>Vibrionales</taxon>
        <taxon>Vibrionaceae</taxon>
        <taxon>Grimontia</taxon>
    </lineage>
</organism>
<comment type="similarity">
    <text evidence="10">Belongs to the biotin--protein ligase family.</text>
</comment>
<dbReference type="GO" id="GO:0003677">
    <property type="term" value="F:DNA binding"/>
    <property type="evidence" value="ECO:0007669"/>
    <property type="project" value="UniProtKB-UniRule"/>
</dbReference>
<dbReference type="CDD" id="cd16442">
    <property type="entry name" value="BPL"/>
    <property type="match status" value="1"/>
</dbReference>
<evidence type="ECO:0000256" key="3">
    <source>
        <dbReference type="ARBA" id="ARBA00022741"/>
    </source>
</evidence>
<dbReference type="InterPro" id="IPR008988">
    <property type="entry name" value="Transcriptional_repressor_C"/>
</dbReference>
<keyword evidence="3 10" id="KW-0547">Nucleotide-binding</keyword>
<evidence type="ECO:0000259" key="11">
    <source>
        <dbReference type="PROSITE" id="PS51733"/>
    </source>
</evidence>
<proteinExistence type="inferred from homology"/>
<dbReference type="Gene3D" id="1.10.10.10">
    <property type="entry name" value="Winged helix-like DNA-binding domain superfamily/Winged helix DNA-binding domain"/>
    <property type="match status" value="1"/>
</dbReference>
<dbReference type="Pfam" id="PF03099">
    <property type="entry name" value="BPL_LplA_LipB"/>
    <property type="match status" value="1"/>
</dbReference>
<dbReference type="NCBIfam" id="NF008847">
    <property type="entry name" value="PRK11886.1-2"/>
    <property type="match status" value="1"/>
</dbReference>
<dbReference type="FunFam" id="1.10.10.10:FF:000356">
    <property type="entry name" value="Bifunctional ligase/repressor BirA"/>
    <property type="match status" value="1"/>
</dbReference>
<keyword evidence="4 10" id="KW-0067">ATP-binding</keyword>
<reference evidence="12 13" key="1">
    <citation type="submission" date="2018-06" db="EMBL/GenBank/DDBJ databases">
        <authorList>
            <consortium name="Pathogen Informatics"/>
            <person name="Doyle S."/>
        </authorList>
    </citation>
    <scope>NUCLEOTIDE SEQUENCE [LARGE SCALE GENOMIC DNA]</scope>
    <source>
        <strain evidence="12 13">NCTC11645</strain>
    </source>
</reference>
<dbReference type="Gene3D" id="3.30.930.10">
    <property type="entry name" value="Bira Bifunctional Protein, Domain 2"/>
    <property type="match status" value="1"/>
</dbReference>
<dbReference type="PROSITE" id="PS51733">
    <property type="entry name" value="BPL_LPL_CATALYTIC"/>
    <property type="match status" value="1"/>
</dbReference>
<gene>
    <name evidence="10 12" type="primary">birA</name>
    <name evidence="12" type="ORF">NCTC11645_00554</name>
</gene>
<dbReference type="Gene3D" id="2.30.30.100">
    <property type="match status" value="1"/>
</dbReference>
<name>A0A377HJ72_GRIHO</name>
<keyword evidence="7 10" id="KW-0804">Transcription</keyword>
<sequence length="325" mass="35495">MPALDNKPRLALIKLLADGQFHSGEKLGEALGMSRAAISKHIKVLQQWGVDVFRVQGKGYCLPAPLDLLDEKALEERLQVPGFELIPVIHSTNQYLLDRVGQLTSGSACLAEYQQAGRGRRGRTWFSPFGTNLYLSLYWRLDAGMAAAMGLSLVVGVSMAETLQKLGAEDVKVKWPNDLYWHDRKLAGILVEMTGQAGDAAHLVIGMGLNVSMPATDEVDQRWANLRDACQILPDKNTLAAALINGVTDALKQYEAFGMTGFVAQWARYDNFRDRAVKLLLGERVVKGIARGINEQGALLLETDTGITPYLGGEISLRADDGVTS</sequence>
<dbReference type="InterPro" id="IPR013196">
    <property type="entry name" value="HTH_11"/>
</dbReference>
<keyword evidence="8 10" id="KW-0092">Biotin</keyword>
<dbReference type="EC" id="6.3.4.15" evidence="10"/>
<feature type="DNA-binding region" description="H-T-H motif" evidence="10">
    <location>
        <begin position="24"/>
        <end position="43"/>
    </location>
</feature>
<dbReference type="GeneID" id="58896349"/>
<dbReference type="InterPro" id="IPR011991">
    <property type="entry name" value="ArsR-like_HTH"/>
</dbReference>
<dbReference type="STRING" id="673.AL542_10480"/>
<accession>A0A377HJ72</accession>
<dbReference type="InterPro" id="IPR045864">
    <property type="entry name" value="aa-tRNA-synth_II/BPL/LPL"/>
</dbReference>
<dbReference type="GO" id="GO:0006355">
    <property type="term" value="P:regulation of DNA-templated transcription"/>
    <property type="evidence" value="ECO:0007669"/>
    <property type="project" value="UniProtKB-UniRule"/>
</dbReference>
<dbReference type="EMBL" id="UGHD01000002">
    <property type="protein sequence ID" value="STO56229.1"/>
    <property type="molecule type" value="Genomic_DNA"/>
</dbReference>
<comment type="function">
    <text evidence="10">Acts both as a biotin--[acetyl-CoA-carboxylase] ligase and a biotin-operon repressor. In the presence of ATP, BirA activates biotin to form the BirA-biotinyl-5'-adenylate (BirA-bio-5'-AMP or holoBirA) complex. HoloBirA can either transfer the biotinyl moiety to the biotin carboxyl carrier protein (BCCP) subunit of acetyl-CoA carboxylase, or bind to the biotin operator site and inhibit transcription of the operon.</text>
</comment>
<dbReference type="NCBIfam" id="TIGR00121">
    <property type="entry name" value="birA_ligase"/>
    <property type="match status" value="1"/>
</dbReference>
<evidence type="ECO:0000256" key="1">
    <source>
        <dbReference type="ARBA" id="ARBA00022491"/>
    </source>
</evidence>
<dbReference type="KEGG" id="gho:AL542_10480"/>
<keyword evidence="6 10" id="KW-0238">DNA-binding</keyword>
<dbReference type="PANTHER" id="PTHR12835">
    <property type="entry name" value="BIOTIN PROTEIN LIGASE"/>
    <property type="match status" value="1"/>
</dbReference>
<dbReference type="InterPro" id="IPR030855">
    <property type="entry name" value="Bifunct_BirA"/>
</dbReference>
<dbReference type="HAMAP" id="MF_00978">
    <property type="entry name" value="Bifunct_BirA"/>
    <property type="match status" value="1"/>
</dbReference>
<dbReference type="CDD" id="cd00090">
    <property type="entry name" value="HTH_ARSR"/>
    <property type="match status" value="1"/>
</dbReference>